<keyword evidence="3" id="KW-1185">Reference proteome</keyword>
<sequence>MSAVQTMLVPFSSSGQENGGVKIEVTAQTVDPGEAVRLYLWGASPDALAGYSLTQGADGLGAGTLRQYPGQTEARLFDLDGTDGLKSFDWPVVRLLTVVAAGHCFVVDGNDVSVVALPGEDVTRFFRLSGNALAPAENAPKLAGSVLATAARSAWCREWRWTTPAKPAAGFPAGTCTDDEDDRDDTAYWFFLLRWGVLREEFSMELAWNDTYRDETSEEEGEDEDTYAVVFCIDTTGSMSGAIESVVEALGAFLNEASSMYLNIGVVTFGDEVPYRRKLDITNNIDIVSTFLSSLEGFGGADGKENQLDAIRTACGMFAGYNKRAICLITDIDYHIAGDGGDSETEATPDIVNAKLAEYNANLFIACYDTYVTGEGTSETIHPYNLLTMTWIGDLEDIMTVLTNNLVRELEKM</sequence>
<feature type="domain" description="VWFA" evidence="1">
    <location>
        <begin position="229"/>
        <end position="331"/>
    </location>
</feature>
<evidence type="ECO:0000259" key="1">
    <source>
        <dbReference type="Pfam" id="PF13519"/>
    </source>
</evidence>
<dbReference type="eggNOG" id="COG2304">
    <property type="taxonomic scope" value="Bacteria"/>
</dbReference>
<dbReference type="EMBL" id="AECZ01000001">
    <property type="protein sequence ID" value="EFL53112.1"/>
    <property type="molecule type" value="Genomic_DNA"/>
</dbReference>
<dbReference type="RefSeq" id="WP_005990177.1">
    <property type="nucleotide sequence ID" value="NZ_AECZ01000001.1"/>
</dbReference>
<dbReference type="SUPFAM" id="SSF53300">
    <property type="entry name" value="vWA-like"/>
    <property type="match status" value="1"/>
</dbReference>
<dbReference type="InterPro" id="IPR002035">
    <property type="entry name" value="VWF_A"/>
</dbReference>
<dbReference type="InterPro" id="IPR036465">
    <property type="entry name" value="vWFA_dom_sf"/>
</dbReference>
<evidence type="ECO:0000313" key="2">
    <source>
        <dbReference type="EMBL" id="EFL53112.1"/>
    </source>
</evidence>
<proteinExistence type="predicted"/>
<dbReference type="Pfam" id="PF13519">
    <property type="entry name" value="VWA_2"/>
    <property type="match status" value="1"/>
</dbReference>
<gene>
    <name evidence="2" type="ORF">DesfrDRAFT_0160</name>
</gene>
<dbReference type="Gene3D" id="3.40.50.410">
    <property type="entry name" value="von Willebrand factor, type A domain"/>
    <property type="match status" value="1"/>
</dbReference>
<dbReference type="Proteomes" id="UP000006250">
    <property type="component" value="Unassembled WGS sequence"/>
</dbReference>
<name>E1JRB1_SOLFR</name>
<dbReference type="AlphaFoldDB" id="E1JRB1"/>
<dbReference type="OrthoDB" id="9805121at2"/>
<reference evidence="2 3" key="1">
    <citation type="submission" date="2010-08" db="EMBL/GenBank/DDBJ databases">
        <title>The draft genome of Desulfovibrio fructosovorans JJ.</title>
        <authorList>
            <consortium name="US DOE Joint Genome Institute (JGI-PGF)"/>
            <person name="Lucas S."/>
            <person name="Copeland A."/>
            <person name="Lapidus A."/>
            <person name="Cheng J.-F."/>
            <person name="Bruce D."/>
            <person name="Goodwin L."/>
            <person name="Pitluck S."/>
            <person name="Land M.L."/>
            <person name="Hauser L."/>
            <person name="Chang Y.-J."/>
            <person name="Jeffries C."/>
            <person name="Wall J.D."/>
            <person name="Stahl D.A."/>
            <person name="Arkin A.P."/>
            <person name="Dehal P."/>
            <person name="Stolyar S.M."/>
            <person name="Hazen T.C."/>
            <person name="Woyke T.J."/>
        </authorList>
    </citation>
    <scope>NUCLEOTIDE SEQUENCE [LARGE SCALE GENOMIC DNA]</scope>
    <source>
        <strain evidence="2 3">JJ</strain>
    </source>
</reference>
<dbReference type="CDD" id="cd00198">
    <property type="entry name" value="vWFA"/>
    <property type="match status" value="1"/>
</dbReference>
<protein>
    <recommendedName>
        <fullName evidence="1">VWFA domain-containing protein</fullName>
    </recommendedName>
</protein>
<dbReference type="STRING" id="596151.DesfrDRAFT_0160"/>
<comment type="caution">
    <text evidence="2">The sequence shown here is derived from an EMBL/GenBank/DDBJ whole genome shotgun (WGS) entry which is preliminary data.</text>
</comment>
<accession>E1JRB1</accession>
<organism evidence="2 3">
    <name type="scientific">Solidesulfovibrio fructosivorans JJ]</name>
    <dbReference type="NCBI Taxonomy" id="596151"/>
    <lineage>
        <taxon>Bacteria</taxon>
        <taxon>Pseudomonadati</taxon>
        <taxon>Thermodesulfobacteriota</taxon>
        <taxon>Desulfovibrionia</taxon>
        <taxon>Desulfovibrionales</taxon>
        <taxon>Desulfovibrionaceae</taxon>
        <taxon>Solidesulfovibrio</taxon>
    </lineage>
</organism>
<evidence type="ECO:0000313" key="3">
    <source>
        <dbReference type="Proteomes" id="UP000006250"/>
    </source>
</evidence>